<sequence>MDRVTDYAAEYAAEQLMEYFTHSPNWVERVVGPQRQRQQHYDDGSDDVLVIGLDFGTTFSGAAWATAADLQSDQINVVTTWPGTGYEEGKAPTELFYEDGNVMWGYEVPPDGDAVRWFKLLLLKEEDLKGDLRTSEILGRGRRMLRDHNRTAVDLVADYLRLLWKHVVKSIHKARGELVVDAMTFHVVITVPAIWKDYARERMRQAAKKAGILSPRVAGQTTLSFAPEPEAAALATLCEPGRSVKPGDVYVVCDAGGGTVDLISYRVERTVPIVMSEAVEGTGGLCGGIFIDEGFESVCKARLGRRWDHLSKAGIKEIVKGDWERGIKPQFRGGNVDSLKEYIVSIPAEAFRNGNLDDVTRRPYIKKGRIHFSSGDIASTFTWAFEKIDKLVDQQIAKVVENAKTNVPSIILVGGLGGSPFLYEHLKDRYSYFPIAVLQAGGMKSRTAISRGAVLKGFLNRSNDPTLSSNNHGANRVPISVSSTISRANVGVRFSEPFDPARHLQKDKVWRSEQGIFKVHNRMEWYIRKGERIMNKDPISHSFQRLFHVATERSFSDELLQCKDNNAPSTYRPNMTELCRIDWQLDASNDELAKLEDWTHAKTGAPMKWVEYEISLIPSGASFEFIISFNGRRLGASNVNIRIR</sequence>
<evidence type="ECO:0000313" key="1">
    <source>
        <dbReference type="EMBL" id="KAK0641359.1"/>
    </source>
</evidence>
<protein>
    <recommendedName>
        <fullName evidence="3">Actin-like ATPase domain-containing protein</fullName>
    </recommendedName>
</protein>
<dbReference type="EMBL" id="JAULSV010000006">
    <property type="protein sequence ID" value="KAK0641359.1"/>
    <property type="molecule type" value="Genomic_DNA"/>
</dbReference>
<proteinExistence type="predicted"/>
<keyword evidence="2" id="KW-1185">Reference proteome</keyword>
<comment type="caution">
    <text evidence="1">The sequence shown here is derived from an EMBL/GenBank/DDBJ whole genome shotgun (WGS) entry which is preliminary data.</text>
</comment>
<dbReference type="SUPFAM" id="SSF53067">
    <property type="entry name" value="Actin-like ATPase domain"/>
    <property type="match status" value="2"/>
</dbReference>
<accession>A0AA40CLG2</accession>
<dbReference type="CDD" id="cd10170">
    <property type="entry name" value="ASKHA_NBD_HSP70"/>
    <property type="match status" value="1"/>
</dbReference>
<dbReference type="Proteomes" id="UP001174936">
    <property type="component" value="Unassembled WGS sequence"/>
</dbReference>
<dbReference type="Gene3D" id="3.30.420.40">
    <property type="match status" value="1"/>
</dbReference>
<organism evidence="1 2">
    <name type="scientific">Cercophora newfieldiana</name>
    <dbReference type="NCBI Taxonomy" id="92897"/>
    <lineage>
        <taxon>Eukaryota</taxon>
        <taxon>Fungi</taxon>
        <taxon>Dikarya</taxon>
        <taxon>Ascomycota</taxon>
        <taxon>Pezizomycotina</taxon>
        <taxon>Sordariomycetes</taxon>
        <taxon>Sordariomycetidae</taxon>
        <taxon>Sordariales</taxon>
        <taxon>Lasiosphaeriaceae</taxon>
        <taxon>Cercophora</taxon>
    </lineage>
</organism>
<dbReference type="PANTHER" id="PTHR14187">
    <property type="entry name" value="ALPHA KINASE/ELONGATION FACTOR 2 KINASE"/>
    <property type="match status" value="1"/>
</dbReference>
<evidence type="ECO:0000313" key="2">
    <source>
        <dbReference type="Proteomes" id="UP001174936"/>
    </source>
</evidence>
<name>A0AA40CLG2_9PEZI</name>
<dbReference type="InterPro" id="IPR043129">
    <property type="entry name" value="ATPase_NBD"/>
</dbReference>
<dbReference type="PANTHER" id="PTHR14187:SF5">
    <property type="entry name" value="HEAT SHOCK 70 KDA PROTEIN 12A"/>
    <property type="match status" value="1"/>
</dbReference>
<gene>
    <name evidence="1" type="ORF">B0T16DRAFT_213993</name>
</gene>
<dbReference type="AlphaFoldDB" id="A0AA40CLG2"/>
<dbReference type="PRINTS" id="PR00301">
    <property type="entry name" value="HEATSHOCK70"/>
</dbReference>
<evidence type="ECO:0008006" key="3">
    <source>
        <dbReference type="Google" id="ProtNLM"/>
    </source>
</evidence>
<reference evidence="1" key="1">
    <citation type="submission" date="2023-06" db="EMBL/GenBank/DDBJ databases">
        <title>Genome-scale phylogeny and comparative genomics of the fungal order Sordariales.</title>
        <authorList>
            <consortium name="Lawrence Berkeley National Laboratory"/>
            <person name="Hensen N."/>
            <person name="Bonometti L."/>
            <person name="Westerberg I."/>
            <person name="Brannstrom I.O."/>
            <person name="Guillou S."/>
            <person name="Cros-Aarteil S."/>
            <person name="Calhoun S."/>
            <person name="Haridas S."/>
            <person name="Kuo A."/>
            <person name="Mondo S."/>
            <person name="Pangilinan J."/>
            <person name="Riley R."/>
            <person name="Labutti K."/>
            <person name="Andreopoulos B."/>
            <person name="Lipzen A."/>
            <person name="Chen C."/>
            <person name="Yanf M."/>
            <person name="Daum C."/>
            <person name="Ng V."/>
            <person name="Clum A."/>
            <person name="Steindorff A."/>
            <person name="Ohm R."/>
            <person name="Martin F."/>
            <person name="Silar P."/>
            <person name="Natvig D."/>
            <person name="Lalanne C."/>
            <person name="Gautier V."/>
            <person name="Ament-Velasquez S.L."/>
            <person name="Kruys A."/>
            <person name="Hutchinson M.I."/>
            <person name="Powell A.J."/>
            <person name="Barry K."/>
            <person name="Miller A.N."/>
            <person name="Grigoriev I.V."/>
            <person name="Debuchy R."/>
            <person name="Gladieux P."/>
            <person name="Thoren M.H."/>
            <person name="Johannesson H."/>
        </authorList>
    </citation>
    <scope>NUCLEOTIDE SEQUENCE</scope>
    <source>
        <strain evidence="1">SMH2532-1</strain>
    </source>
</reference>